<sequence>MERLTRPNVGSHWLGEALSCRDHMRAEIIRAEQGERAYRVRKAEQRVKQARALTLQAKLEHPLFDNTDFDEQGRLTNCMSVMERLDPTIRFSPFEKYRGYLELCEPTKPSRPVSLPAPEASGSDVEFTRSSSHRSYK</sequence>
<dbReference type="OrthoDB" id="10257150at2759"/>
<proteinExistence type="predicted"/>
<protein>
    <submittedName>
        <fullName evidence="2">Uncharacterized protein</fullName>
    </submittedName>
</protein>
<comment type="caution">
    <text evidence="2">The sequence shown here is derived from an EMBL/GenBank/DDBJ whole genome shotgun (WGS) entry which is preliminary data.</text>
</comment>
<evidence type="ECO:0000313" key="3">
    <source>
        <dbReference type="Proteomes" id="UP000315496"/>
    </source>
</evidence>
<gene>
    <name evidence="2" type="ORF">GMRT_12571</name>
</gene>
<reference evidence="2 3" key="1">
    <citation type="submission" date="2019-05" db="EMBL/GenBank/DDBJ databases">
        <title>The compact genome of Giardia muris reveals important steps in the evolution of intestinal protozoan parasites.</title>
        <authorList>
            <person name="Xu F."/>
            <person name="Jimenez-Gonzalez A."/>
            <person name="Einarsson E."/>
            <person name="Astvaldsson A."/>
            <person name="Peirasmaki D."/>
            <person name="Eckmann L."/>
            <person name="Andersson J.O."/>
            <person name="Svard S.G."/>
            <person name="Jerlstrom-Hultqvist J."/>
        </authorList>
    </citation>
    <scope>NUCLEOTIDE SEQUENCE [LARGE SCALE GENOMIC DNA]</scope>
    <source>
        <strain evidence="2 3">Roberts-Thomson</strain>
    </source>
</reference>
<evidence type="ECO:0000256" key="1">
    <source>
        <dbReference type="SAM" id="MobiDB-lite"/>
    </source>
</evidence>
<dbReference type="VEuPathDB" id="GiardiaDB:GMRT_12571"/>
<organism evidence="2 3">
    <name type="scientific">Giardia muris</name>
    <dbReference type="NCBI Taxonomy" id="5742"/>
    <lineage>
        <taxon>Eukaryota</taxon>
        <taxon>Metamonada</taxon>
        <taxon>Diplomonadida</taxon>
        <taxon>Hexamitidae</taxon>
        <taxon>Giardiinae</taxon>
        <taxon>Giardia</taxon>
    </lineage>
</organism>
<dbReference type="AlphaFoldDB" id="A0A4Z1T7A2"/>
<evidence type="ECO:0000313" key="2">
    <source>
        <dbReference type="EMBL" id="TNJ28439.1"/>
    </source>
</evidence>
<dbReference type="EMBL" id="VDLU01000002">
    <property type="protein sequence ID" value="TNJ28439.1"/>
    <property type="molecule type" value="Genomic_DNA"/>
</dbReference>
<keyword evidence="3" id="KW-1185">Reference proteome</keyword>
<dbReference type="Proteomes" id="UP000315496">
    <property type="component" value="Chromosome 2"/>
</dbReference>
<feature type="region of interest" description="Disordered" evidence="1">
    <location>
        <begin position="106"/>
        <end position="137"/>
    </location>
</feature>
<name>A0A4Z1T7A2_GIAMU</name>
<accession>A0A4Z1T7A2</accession>